<gene>
    <name evidence="2" type="ORF">MNBD_PLANCTO03-1170</name>
</gene>
<protein>
    <submittedName>
        <fullName evidence="2">Uncharacterized protein</fullName>
    </submittedName>
</protein>
<feature type="compositionally biased region" description="Acidic residues" evidence="1">
    <location>
        <begin position="192"/>
        <end position="225"/>
    </location>
</feature>
<name>A0A3B1E1D9_9ZZZZ</name>
<feature type="region of interest" description="Disordered" evidence="1">
    <location>
        <begin position="189"/>
        <end position="267"/>
    </location>
</feature>
<evidence type="ECO:0000313" key="2">
    <source>
        <dbReference type="EMBL" id="VAX39015.1"/>
    </source>
</evidence>
<reference evidence="2" key="1">
    <citation type="submission" date="2018-06" db="EMBL/GenBank/DDBJ databases">
        <authorList>
            <person name="Zhirakovskaya E."/>
        </authorList>
    </citation>
    <scope>NUCLEOTIDE SEQUENCE</scope>
</reference>
<feature type="compositionally biased region" description="Basic and acidic residues" evidence="1">
    <location>
        <begin position="226"/>
        <end position="251"/>
    </location>
</feature>
<organism evidence="2">
    <name type="scientific">hydrothermal vent metagenome</name>
    <dbReference type="NCBI Taxonomy" id="652676"/>
    <lineage>
        <taxon>unclassified sequences</taxon>
        <taxon>metagenomes</taxon>
        <taxon>ecological metagenomes</taxon>
    </lineage>
</organism>
<proteinExistence type="predicted"/>
<dbReference type="EMBL" id="UOGK01000182">
    <property type="protein sequence ID" value="VAX39015.1"/>
    <property type="molecule type" value="Genomic_DNA"/>
</dbReference>
<sequence>MLLVPVVRQIVLPFLVLALLVFPGRALAQTVPVEPYYVVTTRADVPLKSGDMDGYYPVATLKAGQVLWVDAEGSGWVRVAYPPGLSVYVPASEVREEEGGGVVVLARVSALKSRNASAGFAQSWQRAIPRNEEPAIGTRLHVLDVIEGADGGVMGYEVEPPAMVRGYVKADVLRAATDAEVEAYLATIPESAAEEPGAEEAPEATEEPSEAAEPVETEQPADEAESDLKRLVREPESITESLREPTAHPDDAQAQPEFDQSETDQPELDETVAEGEAGEAGTEVIVIDQTPTPQTRLIGTLTHLAELFNKVQKQDSNTAELDELAAELRRAIAAQGDDPIGRRIRTALGQRLQLIEMRIAARDARRQLRARRESIEASYVSIITRVHELETTRGYQFVGRLVRSSVYDGRRLPLMYRIVSVNESVPRTIGYIMPSETLDYRDMLGEIVGVLGTSQLDEALNLRIVTPSRIDVLAPEGLGLPTPADADSASWPGS</sequence>
<dbReference type="AlphaFoldDB" id="A0A3B1E1D9"/>
<evidence type="ECO:0000256" key="1">
    <source>
        <dbReference type="SAM" id="MobiDB-lite"/>
    </source>
</evidence>
<accession>A0A3B1E1D9</accession>